<name>A0ABQ4DSZ5_9ACTN</name>
<feature type="compositionally biased region" description="Basic and acidic residues" evidence="1">
    <location>
        <begin position="1"/>
        <end position="29"/>
    </location>
</feature>
<accession>A0ABQ4DSZ5</accession>
<evidence type="ECO:0000256" key="1">
    <source>
        <dbReference type="SAM" id="MobiDB-lite"/>
    </source>
</evidence>
<proteinExistence type="predicted"/>
<evidence type="ECO:0000313" key="2">
    <source>
        <dbReference type="EMBL" id="GIG85585.1"/>
    </source>
</evidence>
<sequence length="61" mass="7003">MPGTEKQHPTSVTRNDDRSVERAGEHRVLPEQSVDDTDRGWGERPESNDDRLLAERPPHWG</sequence>
<keyword evidence="3" id="KW-1185">Reference proteome</keyword>
<comment type="caution">
    <text evidence="2">The sequence shown here is derived from an EMBL/GenBank/DDBJ whole genome shotgun (WGS) entry which is preliminary data.</text>
</comment>
<feature type="region of interest" description="Disordered" evidence="1">
    <location>
        <begin position="1"/>
        <end position="61"/>
    </location>
</feature>
<dbReference type="RefSeq" id="WP_203864220.1">
    <property type="nucleotide sequence ID" value="NZ_BONW01000001.1"/>
</dbReference>
<feature type="compositionally biased region" description="Basic and acidic residues" evidence="1">
    <location>
        <begin position="36"/>
        <end position="61"/>
    </location>
</feature>
<organism evidence="2 3">
    <name type="scientific">Plantactinospora endophytica</name>
    <dbReference type="NCBI Taxonomy" id="673535"/>
    <lineage>
        <taxon>Bacteria</taxon>
        <taxon>Bacillati</taxon>
        <taxon>Actinomycetota</taxon>
        <taxon>Actinomycetes</taxon>
        <taxon>Micromonosporales</taxon>
        <taxon>Micromonosporaceae</taxon>
        <taxon>Plantactinospora</taxon>
    </lineage>
</organism>
<gene>
    <name evidence="2" type="ORF">Pen02_05210</name>
</gene>
<dbReference type="EMBL" id="BONW01000001">
    <property type="protein sequence ID" value="GIG85585.1"/>
    <property type="molecule type" value="Genomic_DNA"/>
</dbReference>
<reference evidence="2 3" key="1">
    <citation type="submission" date="2021-01" db="EMBL/GenBank/DDBJ databases">
        <title>Whole genome shotgun sequence of Plantactinospora endophytica NBRC 110450.</title>
        <authorList>
            <person name="Komaki H."/>
            <person name="Tamura T."/>
        </authorList>
    </citation>
    <scope>NUCLEOTIDE SEQUENCE [LARGE SCALE GENOMIC DNA]</scope>
    <source>
        <strain evidence="2 3">NBRC 110450</strain>
    </source>
</reference>
<protein>
    <submittedName>
        <fullName evidence="2">Uncharacterized protein</fullName>
    </submittedName>
</protein>
<evidence type="ECO:0000313" key="3">
    <source>
        <dbReference type="Proteomes" id="UP000646749"/>
    </source>
</evidence>
<dbReference type="Proteomes" id="UP000646749">
    <property type="component" value="Unassembled WGS sequence"/>
</dbReference>